<accession>A0ABW1ILE7</accession>
<sequence length="169" mass="19087">MNEFIAKSNKAAKAKTLAWHETLELHELVAFQSNALMQLKKTVPDVTDQALKSLYTTSIHAIEKNIKELISFFPRAPIPYEENLTRNDEGFYSGSLLGLAKTSVRSYAIAVTETATPELRDVLSKQLNAAVKWHGQVYNYMYQHGYYPSYDLKALIANDIKNAQKALTM</sequence>
<comment type="similarity">
    <text evidence="3">Belongs to the CotF family.</text>
</comment>
<dbReference type="InterPro" id="IPR012851">
    <property type="entry name" value="Spore_coat_CotF-like"/>
</dbReference>
<evidence type="ECO:0000313" key="5">
    <source>
        <dbReference type="Proteomes" id="UP001596250"/>
    </source>
</evidence>
<gene>
    <name evidence="4" type="ORF">ACFPXP_05610</name>
</gene>
<keyword evidence="5" id="KW-1185">Reference proteome</keyword>
<reference evidence="5" key="1">
    <citation type="journal article" date="2019" name="Int. J. Syst. Evol. Microbiol.">
        <title>The Global Catalogue of Microorganisms (GCM) 10K type strain sequencing project: providing services to taxonomists for standard genome sequencing and annotation.</title>
        <authorList>
            <consortium name="The Broad Institute Genomics Platform"/>
            <consortium name="The Broad Institute Genome Sequencing Center for Infectious Disease"/>
            <person name="Wu L."/>
            <person name="Ma J."/>
        </authorList>
    </citation>
    <scope>NUCLEOTIDE SEQUENCE [LARGE SCALE GENOMIC DNA]</scope>
    <source>
        <strain evidence="5">CCM 8749</strain>
    </source>
</reference>
<name>A0ABW1ILE7_9BACL</name>
<dbReference type="Pfam" id="PF07875">
    <property type="entry name" value="Coat_F"/>
    <property type="match status" value="1"/>
</dbReference>
<dbReference type="PANTHER" id="PTHR39183">
    <property type="entry name" value="SPORE COAT PROTEIN F-LIKE PROTEIN YHCQ"/>
    <property type="match status" value="1"/>
</dbReference>
<evidence type="ECO:0000256" key="1">
    <source>
        <dbReference type="ARBA" id="ARBA00022969"/>
    </source>
</evidence>
<keyword evidence="4" id="KW-0167">Capsid protein</keyword>
<evidence type="ECO:0000313" key="4">
    <source>
        <dbReference type="EMBL" id="MFC5985907.1"/>
    </source>
</evidence>
<comment type="caution">
    <text evidence="4">The sequence shown here is derived from an EMBL/GenBank/DDBJ whole genome shotgun (WGS) entry which is preliminary data.</text>
</comment>
<comment type="subcellular location">
    <subcellularLocation>
        <location evidence="2">Spore coat</location>
    </subcellularLocation>
</comment>
<dbReference type="InterPro" id="IPR012347">
    <property type="entry name" value="Ferritin-like"/>
</dbReference>
<dbReference type="PANTHER" id="PTHR39183:SF1">
    <property type="entry name" value="SPORE COAT PROTEIN F-LIKE PROTEIN YHCQ"/>
    <property type="match status" value="1"/>
</dbReference>
<evidence type="ECO:0000256" key="3">
    <source>
        <dbReference type="ARBA" id="ARBA00024344"/>
    </source>
</evidence>
<keyword evidence="1" id="KW-0749">Sporulation</keyword>
<keyword evidence="4" id="KW-0946">Virion</keyword>
<dbReference type="Gene3D" id="1.20.1260.10">
    <property type="match status" value="1"/>
</dbReference>
<dbReference type="RefSeq" id="WP_379893201.1">
    <property type="nucleotide sequence ID" value="NZ_CBCSCT010000031.1"/>
</dbReference>
<protein>
    <submittedName>
        <fullName evidence="4">Spore coat protein</fullName>
    </submittedName>
</protein>
<dbReference type="EMBL" id="JBHSQV010000033">
    <property type="protein sequence ID" value="MFC5985907.1"/>
    <property type="molecule type" value="Genomic_DNA"/>
</dbReference>
<proteinExistence type="inferred from homology"/>
<dbReference type="Proteomes" id="UP001596250">
    <property type="component" value="Unassembled WGS sequence"/>
</dbReference>
<evidence type="ECO:0000256" key="2">
    <source>
        <dbReference type="ARBA" id="ARBA00024325"/>
    </source>
</evidence>
<organism evidence="4 5">
    <name type="scientific">Marinicrinis lubricantis</name>
    <dbReference type="NCBI Taxonomy" id="2086470"/>
    <lineage>
        <taxon>Bacteria</taxon>
        <taxon>Bacillati</taxon>
        <taxon>Bacillota</taxon>
        <taxon>Bacilli</taxon>
        <taxon>Bacillales</taxon>
        <taxon>Paenibacillaceae</taxon>
    </lineage>
</organism>